<dbReference type="InterPro" id="IPR001810">
    <property type="entry name" value="F-box_dom"/>
</dbReference>
<reference evidence="2 3" key="1">
    <citation type="journal article" date="2017" name="Curr. Biol.">
        <title>Genome architecture and evolution of a unichromosomal asexual nematode.</title>
        <authorList>
            <person name="Fradin H."/>
            <person name="Zegar C."/>
            <person name="Gutwein M."/>
            <person name="Lucas J."/>
            <person name="Kovtun M."/>
            <person name="Corcoran D."/>
            <person name="Baugh L.R."/>
            <person name="Kiontke K."/>
            <person name="Gunsalus K."/>
            <person name="Fitch D.H."/>
            <person name="Piano F."/>
        </authorList>
    </citation>
    <scope>NUCLEOTIDE SEQUENCE [LARGE SCALE GENOMIC DNA]</scope>
    <source>
        <strain evidence="2">PF1309</strain>
    </source>
</reference>
<dbReference type="SUPFAM" id="SSF81383">
    <property type="entry name" value="F-box domain"/>
    <property type="match status" value="1"/>
</dbReference>
<dbReference type="PROSITE" id="PS50181">
    <property type="entry name" value="FBOX"/>
    <property type="match status" value="1"/>
</dbReference>
<dbReference type="AlphaFoldDB" id="A0A2A2LI70"/>
<sequence>MANTVVFELNKATLKLKRTFSPGSRQDAIPLGAISERVSPEHKKSATSLMRGDQGRESERRQLCAELSSFALFPLVGALSPSRFSAPNLLFTFTLRASNRTFTDLPDNIMLKILNYLDVQSIYNASHANSALRRVAVKYRDQIKIKEAYSYEISIAFNTSKQRSDVRALKKKRSLKDPVFEGDNINHVLPQMAKTVCKIIFHHNTCLVEWISELRDLFNEGRLVPSAFVFTGGTFTKGNQPGGCDLRGLSESDFLRFISQFYPYIKEVQLATSKLFRATCSPPRLLGLVSLVSSFELIYERPALRFYFDDLKQIIAVSFISSYQTLQRFLTAWNEIVYPIERGKMPSFHPSQISTISFRAVNHDSRTLQVCILFYSSSYENQLPSCNFIFYHLIFEIYHNEFAQTFLSYQSFYCFYFDHVYQRLVTVISFFTINSLKHTDIFLTLHFSKALFLIRRSGATTPCLVRAASTSVVRRAAHCNPGRNWVERPSKAGNSTPIRSSECCPHRTPWLNPSWTRRGRPC</sequence>
<proteinExistence type="predicted"/>
<dbReference type="EMBL" id="LIAE01006722">
    <property type="protein sequence ID" value="PAV85825.1"/>
    <property type="molecule type" value="Genomic_DNA"/>
</dbReference>
<feature type="domain" description="F-box" evidence="1">
    <location>
        <begin position="99"/>
        <end position="147"/>
    </location>
</feature>
<dbReference type="InterPro" id="IPR036047">
    <property type="entry name" value="F-box-like_dom_sf"/>
</dbReference>
<dbReference type="OrthoDB" id="5815644at2759"/>
<evidence type="ECO:0000313" key="2">
    <source>
        <dbReference type="EMBL" id="PAV85825.1"/>
    </source>
</evidence>
<evidence type="ECO:0000313" key="3">
    <source>
        <dbReference type="Proteomes" id="UP000218231"/>
    </source>
</evidence>
<gene>
    <name evidence="2" type="ORF">WR25_11350</name>
</gene>
<accession>A0A2A2LI70</accession>
<name>A0A2A2LI70_9BILA</name>
<dbReference type="Proteomes" id="UP000218231">
    <property type="component" value="Unassembled WGS sequence"/>
</dbReference>
<evidence type="ECO:0000259" key="1">
    <source>
        <dbReference type="PROSITE" id="PS50181"/>
    </source>
</evidence>
<organism evidence="2 3">
    <name type="scientific">Diploscapter pachys</name>
    <dbReference type="NCBI Taxonomy" id="2018661"/>
    <lineage>
        <taxon>Eukaryota</taxon>
        <taxon>Metazoa</taxon>
        <taxon>Ecdysozoa</taxon>
        <taxon>Nematoda</taxon>
        <taxon>Chromadorea</taxon>
        <taxon>Rhabditida</taxon>
        <taxon>Rhabditina</taxon>
        <taxon>Rhabditomorpha</taxon>
        <taxon>Rhabditoidea</taxon>
        <taxon>Rhabditidae</taxon>
        <taxon>Diploscapter</taxon>
    </lineage>
</organism>
<protein>
    <recommendedName>
        <fullName evidence="1">F-box domain-containing protein</fullName>
    </recommendedName>
</protein>
<keyword evidence="3" id="KW-1185">Reference proteome</keyword>
<comment type="caution">
    <text evidence="2">The sequence shown here is derived from an EMBL/GenBank/DDBJ whole genome shotgun (WGS) entry which is preliminary data.</text>
</comment>
<dbReference type="STRING" id="2018661.A0A2A2LI70"/>